<dbReference type="KEGG" id="mmai:sS8_4893"/>
<evidence type="ECO:0000313" key="3">
    <source>
        <dbReference type="Proteomes" id="UP000266313"/>
    </source>
</evidence>
<reference evidence="2 3" key="1">
    <citation type="submission" date="2016-12" db="EMBL/GenBank/DDBJ databases">
        <title>Genome sequencing of Methylocaldum marinum.</title>
        <authorList>
            <person name="Takeuchi M."/>
            <person name="Kamagata Y."/>
            <person name="Hiraoka S."/>
            <person name="Oshima K."/>
            <person name="Hattori M."/>
            <person name="Iwasaki W."/>
        </authorList>
    </citation>
    <scope>NUCLEOTIDE SEQUENCE [LARGE SCALE GENOMIC DNA]</scope>
    <source>
        <strain evidence="2 3">S8</strain>
    </source>
</reference>
<evidence type="ECO:0000313" key="2">
    <source>
        <dbReference type="EMBL" id="BBA36816.1"/>
    </source>
</evidence>
<dbReference type="EMBL" id="AP017928">
    <property type="protein sequence ID" value="BBA36816.1"/>
    <property type="molecule type" value="Genomic_DNA"/>
</dbReference>
<protein>
    <submittedName>
        <fullName evidence="2">Uncharacterized protein</fullName>
    </submittedName>
</protein>
<accession>A0A250KZ72</accession>
<sequence>MPFDKLRANVILGRVNKSRDPGRDGFGLSAIRGLSINESKQIHNGHFPHPRSAPRGDLNA</sequence>
<proteinExistence type="predicted"/>
<feature type="region of interest" description="Disordered" evidence="1">
    <location>
        <begin position="39"/>
        <end position="60"/>
    </location>
</feature>
<organism evidence="2 3">
    <name type="scientific">Methylocaldum marinum</name>
    <dbReference type="NCBI Taxonomy" id="1432792"/>
    <lineage>
        <taxon>Bacteria</taxon>
        <taxon>Pseudomonadati</taxon>
        <taxon>Pseudomonadota</taxon>
        <taxon>Gammaproteobacteria</taxon>
        <taxon>Methylococcales</taxon>
        <taxon>Methylococcaceae</taxon>
        <taxon>Methylocaldum</taxon>
    </lineage>
</organism>
<evidence type="ECO:0000256" key="1">
    <source>
        <dbReference type="SAM" id="MobiDB-lite"/>
    </source>
</evidence>
<dbReference type="AlphaFoldDB" id="A0A250KZ72"/>
<gene>
    <name evidence="2" type="ORF">sS8_4893</name>
</gene>
<name>A0A250KZ72_9GAMM</name>
<keyword evidence="3" id="KW-1185">Reference proteome</keyword>
<dbReference type="Proteomes" id="UP000266313">
    <property type="component" value="Chromosome"/>
</dbReference>